<accession>A0A8J7Q5M4</accession>
<dbReference type="InterPro" id="IPR011041">
    <property type="entry name" value="Quinoprot_gluc/sorb_DH_b-prop"/>
</dbReference>
<dbReference type="Proteomes" id="UP000664417">
    <property type="component" value="Unassembled WGS sequence"/>
</dbReference>
<protein>
    <submittedName>
        <fullName evidence="2">PQQ-dependent sugar dehydrogenase</fullName>
    </submittedName>
</protein>
<gene>
    <name evidence="2" type="ORF">J3U88_08135</name>
</gene>
<proteinExistence type="predicted"/>
<dbReference type="SUPFAM" id="SSF50952">
    <property type="entry name" value="Soluble quinoprotein glucose dehydrogenase"/>
    <property type="match status" value="1"/>
</dbReference>
<dbReference type="RefSeq" id="WP_207858183.1">
    <property type="nucleotide sequence ID" value="NZ_JAFREP010000005.1"/>
</dbReference>
<organism evidence="2 3">
    <name type="scientific">Acanthopleuribacter pedis</name>
    <dbReference type="NCBI Taxonomy" id="442870"/>
    <lineage>
        <taxon>Bacteria</taxon>
        <taxon>Pseudomonadati</taxon>
        <taxon>Acidobacteriota</taxon>
        <taxon>Holophagae</taxon>
        <taxon>Acanthopleuribacterales</taxon>
        <taxon>Acanthopleuribacteraceae</taxon>
        <taxon>Acanthopleuribacter</taxon>
    </lineage>
</organism>
<evidence type="ECO:0000259" key="1">
    <source>
        <dbReference type="Pfam" id="PF07995"/>
    </source>
</evidence>
<dbReference type="InterPro" id="IPR012938">
    <property type="entry name" value="Glc/Sorbosone_DH"/>
</dbReference>
<sequence length="451" mass="49605">MMFVPPPHGRRTAGRLFFAIPRVCLTFWVSALFICLPTFGQFEDLRLVPVVDLAGVVDISHAGDERLFLTTQSGTIHILENDQLLTTPFLDLTQTVSSVGFEQGLLGVAFHPNYAQNGFFFVNYTNGDNATVIARYAVDAQDPNRADPQSARILLTITQPFDNHNGGQVKFGPDGFLYIGMGDGGSANDPGCRSQKPDELLGKMLRIDVDQNVATPPYYGIPVSNPFVNDQSYRAEIWATGLRNPWRFSFDRVTGDLYIADVGQNAREEINFQAAASNGGENYGWDRMEGLLCFEEDADCPVDTPACDTVDLTNPILDYAHTTVDSFCASVTGGFVYRGPDAPSLLGYYLYADYCGGELWAARRLQDQWTTTLLTGAGGPFEALAGPATFGEDVNGRLYVRNGRVIQRFEEECLVTVADLRANWLQNVETECFNGFVNVLTLVSFVPPAVN</sequence>
<dbReference type="Pfam" id="PF07995">
    <property type="entry name" value="GSDH"/>
    <property type="match status" value="1"/>
</dbReference>
<keyword evidence="3" id="KW-1185">Reference proteome</keyword>
<dbReference type="Gene3D" id="2.120.10.30">
    <property type="entry name" value="TolB, C-terminal domain"/>
    <property type="match status" value="1"/>
</dbReference>
<dbReference type="InterPro" id="IPR011042">
    <property type="entry name" value="6-blade_b-propeller_TolB-like"/>
</dbReference>
<evidence type="ECO:0000313" key="2">
    <source>
        <dbReference type="EMBL" id="MBO1318421.1"/>
    </source>
</evidence>
<name>A0A8J7Q5M4_9BACT</name>
<feature type="domain" description="Glucose/Sorbosone dehydrogenase" evidence="1">
    <location>
        <begin position="58"/>
        <end position="344"/>
    </location>
</feature>
<dbReference type="PANTHER" id="PTHR19328:SF75">
    <property type="entry name" value="ALDOSE SUGAR DEHYDROGENASE YLII"/>
    <property type="match status" value="1"/>
</dbReference>
<dbReference type="EMBL" id="JAFREP010000005">
    <property type="protein sequence ID" value="MBO1318421.1"/>
    <property type="molecule type" value="Genomic_DNA"/>
</dbReference>
<reference evidence="2" key="1">
    <citation type="submission" date="2021-03" db="EMBL/GenBank/DDBJ databases">
        <authorList>
            <person name="Wang G."/>
        </authorList>
    </citation>
    <scope>NUCLEOTIDE SEQUENCE</scope>
    <source>
        <strain evidence="2">KCTC 12899</strain>
    </source>
</reference>
<comment type="caution">
    <text evidence="2">The sequence shown here is derived from an EMBL/GenBank/DDBJ whole genome shotgun (WGS) entry which is preliminary data.</text>
</comment>
<dbReference type="PANTHER" id="PTHR19328">
    <property type="entry name" value="HEDGEHOG-INTERACTING PROTEIN"/>
    <property type="match status" value="1"/>
</dbReference>
<evidence type="ECO:0000313" key="3">
    <source>
        <dbReference type="Proteomes" id="UP000664417"/>
    </source>
</evidence>
<dbReference type="AlphaFoldDB" id="A0A8J7Q5M4"/>